<dbReference type="PANTHER" id="PTHR12236:SF95">
    <property type="entry name" value="CUTICULAR PROTEIN 76BD, ISOFORM C-RELATED"/>
    <property type="match status" value="1"/>
</dbReference>
<feature type="signal peptide" evidence="4">
    <location>
        <begin position="1"/>
        <end position="21"/>
    </location>
</feature>
<dbReference type="PROSITE" id="PS51155">
    <property type="entry name" value="CHIT_BIND_RR_2"/>
    <property type="match status" value="1"/>
</dbReference>
<dbReference type="GO" id="GO:0042302">
    <property type="term" value="F:structural constituent of cuticle"/>
    <property type="evidence" value="ECO:0007669"/>
    <property type="project" value="UniProtKB-UniRule"/>
</dbReference>
<keyword evidence="2 4" id="KW-0732">Signal</keyword>
<dbReference type="RefSeq" id="NP_001166626.1">
    <property type="nucleotide sequence ID" value="NM_001173155.1"/>
</dbReference>
<dbReference type="OrthoDB" id="6427684at2759"/>
<feature type="chain" id="PRO_5036437758" evidence="4">
    <location>
        <begin position="22"/>
        <end position="178"/>
    </location>
</feature>
<dbReference type="InterPro" id="IPR000618">
    <property type="entry name" value="Insect_cuticle"/>
</dbReference>
<evidence type="ECO:0000313" key="6">
    <source>
        <dbReference type="EnsemblMetazoa" id="NP_001166626.1"/>
    </source>
</evidence>
<dbReference type="GO" id="GO:0005615">
    <property type="term" value="C:extracellular space"/>
    <property type="evidence" value="ECO:0007669"/>
    <property type="project" value="TreeGrafter"/>
</dbReference>
<evidence type="ECO:0000256" key="4">
    <source>
        <dbReference type="SAM" id="SignalP"/>
    </source>
</evidence>
<evidence type="ECO:0000256" key="1">
    <source>
        <dbReference type="ARBA" id="ARBA00022460"/>
    </source>
</evidence>
<keyword evidence="1 3" id="KW-0193">Cuticle</keyword>
<keyword evidence="7" id="KW-1185">Reference proteome</keyword>
<organism evidence="5">
    <name type="scientific">Bombyx mori</name>
    <name type="common">Silk moth</name>
    <dbReference type="NCBI Taxonomy" id="7091"/>
    <lineage>
        <taxon>Eukaryota</taxon>
        <taxon>Metazoa</taxon>
        <taxon>Ecdysozoa</taxon>
        <taxon>Arthropoda</taxon>
        <taxon>Hexapoda</taxon>
        <taxon>Insecta</taxon>
        <taxon>Pterygota</taxon>
        <taxon>Neoptera</taxon>
        <taxon>Endopterygota</taxon>
        <taxon>Lepidoptera</taxon>
        <taxon>Glossata</taxon>
        <taxon>Ditrysia</taxon>
        <taxon>Bombycoidea</taxon>
        <taxon>Bombycidae</taxon>
        <taxon>Bombycinae</taxon>
        <taxon>Bombyx</taxon>
    </lineage>
</organism>
<dbReference type="PROSITE" id="PS00233">
    <property type="entry name" value="CHIT_BIND_RR_1"/>
    <property type="match status" value="1"/>
</dbReference>
<dbReference type="InterPro" id="IPR051217">
    <property type="entry name" value="Insect_Cuticle_Struc_Prot"/>
</dbReference>
<dbReference type="KEGG" id="bmor:100379327"/>
<dbReference type="AlphaFoldDB" id="C0H6W6"/>
<reference evidence="6" key="3">
    <citation type="submission" date="2022-06" db="UniProtKB">
        <authorList>
            <consortium name="EnsemblMetazoa"/>
        </authorList>
    </citation>
    <scope>IDENTIFICATION</scope>
    <source>
        <strain evidence="6">p50T (Dazao)</strain>
    </source>
</reference>
<name>C0H6W6_BOMMO</name>
<dbReference type="GeneID" id="100379327"/>
<dbReference type="EnsemblMetazoa" id="NM_001173155.1">
    <property type="protein sequence ID" value="NP_001166626.1"/>
    <property type="gene ID" value="GeneID_100379327"/>
</dbReference>
<evidence type="ECO:0000256" key="3">
    <source>
        <dbReference type="PROSITE-ProRule" id="PRU00497"/>
    </source>
</evidence>
<dbReference type="Proteomes" id="UP000005204">
    <property type="component" value="Unassembled WGS sequence"/>
</dbReference>
<reference evidence="7" key="1">
    <citation type="journal article" date="2008" name="Insect Biochem. Mol. Biol.">
        <title>The genome of a lepidopteran model insect, the silkworm Bombyx mori.</title>
        <authorList>
            <consortium name="International Silkworm Genome Consortium"/>
        </authorList>
    </citation>
    <scope>NUCLEOTIDE SEQUENCE [LARGE SCALE GENOMIC DNA]</scope>
    <source>
        <strain evidence="7">p50T</strain>
    </source>
</reference>
<evidence type="ECO:0000256" key="2">
    <source>
        <dbReference type="ARBA" id="ARBA00022729"/>
    </source>
</evidence>
<dbReference type="InterPro" id="IPR031311">
    <property type="entry name" value="CHIT_BIND_RR_consensus"/>
</dbReference>
<evidence type="ECO:0000313" key="7">
    <source>
        <dbReference type="Proteomes" id="UP000005204"/>
    </source>
</evidence>
<dbReference type="GO" id="GO:0031012">
    <property type="term" value="C:extracellular matrix"/>
    <property type="evidence" value="ECO:0007669"/>
    <property type="project" value="TreeGrafter"/>
</dbReference>
<dbReference type="Pfam" id="PF00379">
    <property type="entry name" value="Chitin_bind_4"/>
    <property type="match status" value="1"/>
</dbReference>
<dbReference type="PANTHER" id="PTHR12236">
    <property type="entry name" value="STRUCTURAL CONTITUENT OF CUTICLE"/>
    <property type="match status" value="1"/>
</dbReference>
<proteinExistence type="evidence at transcript level"/>
<dbReference type="PRINTS" id="PR00947">
    <property type="entry name" value="CUTICLE"/>
</dbReference>
<evidence type="ECO:0000313" key="5">
    <source>
        <dbReference type="EMBL" id="FAA00627.1"/>
    </source>
</evidence>
<reference evidence="5" key="2">
    <citation type="journal article" date="2008" name="Insect Biochem. Mol. Biol.">
        <title>Genome-wide identification of cuticular protein genes in the silkworm, Bombyx mori.</title>
        <authorList>
            <person name="Futahashi R."/>
            <person name="Okamoto S."/>
            <person name="Kawasaki H."/>
            <person name="Zhong Y."/>
            <person name="Iwanaga M."/>
            <person name="Mita K."/>
            <person name="Fujiwara H."/>
        </authorList>
    </citation>
    <scope>NUCLEOTIDE SEQUENCE</scope>
</reference>
<protein>
    <submittedName>
        <fullName evidence="5">Putative cuticle protein</fullName>
    </submittedName>
</protein>
<gene>
    <name evidence="5" type="primary">BmorCPR124</name>
</gene>
<dbReference type="CTD" id="100379327"/>
<dbReference type="EMBL" id="BR000625">
    <property type="protein sequence ID" value="FAA00627.1"/>
    <property type="molecule type" value="mRNA"/>
</dbReference>
<accession>C0H6W6</accession>
<sequence length="178" mass="20003">MFPKIVVLTLSLTLVVTVVSTQEHHGYYHGHKHNHAVSSQSIIRHDVTHGHGNEGQSYHVVPVAAHHGAPTIHAAPVLVHHHEHAPVHHGDQPHHEDYDAHPKYAFEYKIEDPHTGDLKSQHETRDGDVVKGYYSLHEADGSIRVVEYSADKHNGFNAVVKHTAPTKHAEPVQQYYHH</sequence>